<evidence type="ECO:0000256" key="4">
    <source>
        <dbReference type="ARBA" id="ARBA00022785"/>
    </source>
</evidence>
<accession>A0AAW9WJQ4</accession>
<dbReference type="InterPro" id="IPR036100">
    <property type="entry name" value="QueA_sf"/>
</dbReference>
<dbReference type="EMBL" id="WNME01000010">
    <property type="protein sequence ID" value="MUB64613.1"/>
    <property type="molecule type" value="Genomic_DNA"/>
</dbReference>
<dbReference type="AlphaFoldDB" id="A0AAW9WJQ4"/>
<reference evidence="5 6" key="1">
    <citation type="submission" date="2019-09" db="EMBL/GenBank/DDBJ databases">
        <title>Draft genome sequencing of Hungatella hathewayi 123Y-2.</title>
        <authorList>
            <person name="Lv Q."/>
            <person name="Li S."/>
        </authorList>
    </citation>
    <scope>NUCLEOTIDE SEQUENCE [LARGE SCALE GENOMIC DNA]</scope>
    <source>
        <strain evidence="5 6">123Y-2</strain>
    </source>
</reference>
<dbReference type="PANTHER" id="PTHR30307">
    <property type="entry name" value="S-ADENOSYLMETHIONINE:TRNA RIBOSYLTRANSFERASE-ISOMERASE"/>
    <property type="match status" value="1"/>
</dbReference>
<evidence type="ECO:0000256" key="1">
    <source>
        <dbReference type="ARBA" id="ARBA00022490"/>
    </source>
</evidence>
<dbReference type="InterPro" id="IPR003699">
    <property type="entry name" value="QueA"/>
</dbReference>
<dbReference type="PANTHER" id="PTHR30307:SF0">
    <property type="entry name" value="S-ADENOSYLMETHIONINE:TRNA RIBOSYLTRANSFERASE-ISOMERASE"/>
    <property type="match status" value="1"/>
</dbReference>
<dbReference type="Gene3D" id="3.40.1780.10">
    <property type="entry name" value="QueA-like"/>
    <property type="match status" value="1"/>
</dbReference>
<keyword evidence="3" id="KW-0949">S-adenosyl-L-methionine</keyword>
<keyword evidence="1" id="KW-0963">Cytoplasm</keyword>
<evidence type="ECO:0000256" key="2">
    <source>
        <dbReference type="ARBA" id="ARBA00022679"/>
    </source>
</evidence>
<sequence>MENNILWYFKNSLHLKNKEAEISKMNIKDFTYNLPTNLVPKQICEPRDAAKMIVYHRNSQEIEHRIFSDIIEYLSPGDCIVLNNTKVFPCVLRGVNCDTGAQLEIKLTSRKSRLLWDCSIESIRSLKPGTQFLFGKNEKLKATVIEKNSFGTGYLFQFDESEEFEDWTNRNGEFYLPLYLPQKLNHEQDYQTIYATQWGSMQPPVAGMHFTDKLLERIRKMGVNIVFVTLHVGRLDKMDVIHERISVAEHKMYEEWYCINDETAKILNETKANGKKVFAIGTTAMRTIESVAKKHNGKIIAETDWTDLYIYPGYSPFFSDAMISNLQPPLTTNLILACTFGKSVEGVLNMYKEAVKKEYGFLEFGDCALYI</sequence>
<evidence type="ECO:0000313" key="6">
    <source>
        <dbReference type="Proteomes" id="UP000434223"/>
    </source>
</evidence>
<evidence type="ECO:0000256" key="3">
    <source>
        <dbReference type="ARBA" id="ARBA00022691"/>
    </source>
</evidence>
<dbReference type="InterPro" id="IPR042119">
    <property type="entry name" value="QueA_dom2"/>
</dbReference>
<evidence type="ECO:0000313" key="5">
    <source>
        <dbReference type="EMBL" id="MUB64613.1"/>
    </source>
</evidence>
<organism evidence="5 6">
    <name type="scientific">Hungatella hathewayi</name>
    <dbReference type="NCBI Taxonomy" id="154046"/>
    <lineage>
        <taxon>Bacteria</taxon>
        <taxon>Bacillati</taxon>
        <taxon>Bacillota</taxon>
        <taxon>Clostridia</taxon>
        <taxon>Lachnospirales</taxon>
        <taxon>Lachnospiraceae</taxon>
        <taxon>Hungatella</taxon>
    </lineage>
</organism>
<comment type="caution">
    <text evidence="5">The sequence shown here is derived from an EMBL/GenBank/DDBJ whole genome shotgun (WGS) entry which is preliminary data.</text>
</comment>
<dbReference type="Proteomes" id="UP000434223">
    <property type="component" value="Unassembled WGS sequence"/>
</dbReference>
<dbReference type="SUPFAM" id="SSF111337">
    <property type="entry name" value="QueA-like"/>
    <property type="match status" value="1"/>
</dbReference>
<dbReference type="InterPro" id="IPR042118">
    <property type="entry name" value="QueA_dom1"/>
</dbReference>
<dbReference type="Pfam" id="PF02547">
    <property type="entry name" value="Queuosine_synth"/>
    <property type="match status" value="1"/>
</dbReference>
<keyword evidence="2" id="KW-0808">Transferase</keyword>
<dbReference type="Gene3D" id="2.40.10.240">
    <property type="entry name" value="QueA-like"/>
    <property type="match status" value="1"/>
</dbReference>
<gene>
    <name evidence="5" type="ORF">GNE07_16395</name>
</gene>
<dbReference type="GO" id="GO:0051075">
    <property type="term" value="F:S-adenosylmethionine:tRNA ribosyltransferase-isomerase activity"/>
    <property type="evidence" value="ECO:0007669"/>
    <property type="project" value="TreeGrafter"/>
</dbReference>
<keyword evidence="4" id="KW-0671">Queuosine biosynthesis</keyword>
<name>A0AAW9WJQ4_9FIRM</name>
<proteinExistence type="predicted"/>
<protein>
    <submittedName>
        <fullName evidence="5">tRNA preQ1(34) S-adenosylmethionine ribosyltransferase-isomerase QueA</fullName>
    </submittedName>
</protein>
<dbReference type="GO" id="GO:0008616">
    <property type="term" value="P:tRNA queuosine(34) biosynthetic process"/>
    <property type="evidence" value="ECO:0007669"/>
    <property type="project" value="UniProtKB-KW"/>
</dbReference>